<comment type="caution">
    <text evidence="2">The sequence shown here is derived from an EMBL/GenBank/DDBJ whole genome shotgun (WGS) entry which is preliminary data.</text>
</comment>
<dbReference type="GO" id="GO:0005829">
    <property type="term" value="C:cytosol"/>
    <property type="evidence" value="ECO:0007669"/>
    <property type="project" value="TreeGrafter"/>
</dbReference>
<dbReference type="Gene3D" id="3.40.50.1580">
    <property type="entry name" value="Nucleoside phosphorylase domain"/>
    <property type="match status" value="1"/>
</dbReference>
<dbReference type="EMBL" id="RJTM01000073">
    <property type="protein sequence ID" value="RNL87147.1"/>
    <property type="molecule type" value="Genomic_DNA"/>
</dbReference>
<reference evidence="2 3" key="1">
    <citation type="submission" date="2018-10" db="EMBL/GenBank/DDBJ databases">
        <title>Sinomicrobium pectinilyticum sp. nov., a pectinase-producing bacterium isolated from alkaline and saline soil, and emended description of the genus Sinomicrobium.</title>
        <authorList>
            <person name="Cheng B."/>
            <person name="Li C."/>
            <person name="Lai Q."/>
            <person name="Du M."/>
            <person name="Shao Z."/>
            <person name="Xu P."/>
            <person name="Yang C."/>
        </authorList>
    </citation>
    <scope>NUCLEOTIDE SEQUENCE [LARGE SCALE GENOMIC DNA]</scope>
    <source>
        <strain evidence="2 3">5DNS001</strain>
    </source>
</reference>
<dbReference type="GO" id="GO:0019284">
    <property type="term" value="P:L-methionine salvage from S-adenosylmethionine"/>
    <property type="evidence" value="ECO:0007669"/>
    <property type="project" value="TreeGrafter"/>
</dbReference>
<dbReference type="AlphaFoldDB" id="A0A3N0EHE7"/>
<sequence length="198" mass="21693">MITINETHTYPPKDTLFVFALESEAGTAFNGTNKLITGIGKVNAAFELAKAIHIRKPRLIINLGSAGSRHFRKGEVVCCTTFVQRDMDVRGLGYALYETPLSGIPPLLAHGLELDGLPQAICGTGDSFEMDHDATEYNVVDMEAYPLALIAMKEHIPFLCLKYISDGADGSAAEDWTIQVHKTSEVFRRLLLPAGKQQ</sequence>
<dbReference type="OrthoDB" id="997641at2"/>
<evidence type="ECO:0000313" key="2">
    <source>
        <dbReference type="EMBL" id="RNL87147.1"/>
    </source>
</evidence>
<protein>
    <submittedName>
        <fullName evidence="2">Nucleosidase</fullName>
    </submittedName>
</protein>
<accession>A0A3N0EHE7</accession>
<dbReference type="SUPFAM" id="SSF53167">
    <property type="entry name" value="Purine and uridine phosphorylases"/>
    <property type="match status" value="1"/>
</dbReference>
<dbReference type="RefSeq" id="WP_123216035.1">
    <property type="nucleotide sequence ID" value="NZ_RJTM01000073.1"/>
</dbReference>
<dbReference type="PANTHER" id="PTHR46832">
    <property type="entry name" value="5'-METHYLTHIOADENOSINE/S-ADENOSYLHOMOCYSTEINE NUCLEOSIDASE"/>
    <property type="match status" value="1"/>
</dbReference>
<dbReference type="Pfam" id="PF01048">
    <property type="entry name" value="PNP_UDP_1"/>
    <property type="match status" value="1"/>
</dbReference>
<dbReference type="Proteomes" id="UP000267469">
    <property type="component" value="Unassembled WGS sequence"/>
</dbReference>
<feature type="domain" description="Nucleoside phosphorylase" evidence="1">
    <location>
        <begin position="37"/>
        <end position="182"/>
    </location>
</feature>
<dbReference type="PANTHER" id="PTHR46832:SF1">
    <property type="entry name" value="5'-METHYLTHIOADENOSINE_S-ADENOSYLHOMOCYSTEINE NUCLEOSIDASE"/>
    <property type="match status" value="1"/>
</dbReference>
<dbReference type="GO" id="GO:0008782">
    <property type="term" value="F:adenosylhomocysteine nucleosidase activity"/>
    <property type="evidence" value="ECO:0007669"/>
    <property type="project" value="TreeGrafter"/>
</dbReference>
<dbReference type="InterPro" id="IPR035994">
    <property type="entry name" value="Nucleoside_phosphorylase_sf"/>
</dbReference>
<organism evidence="2 3">
    <name type="scientific">Sinomicrobium pectinilyticum</name>
    <dbReference type="NCBI Taxonomy" id="1084421"/>
    <lineage>
        <taxon>Bacteria</taxon>
        <taxon>Pseudomonadati</taxon>
        <taxon>Bacteroidota</taxon>
        <taxon>Flavobacteriia</taxon>
        <taxon>Flavobacteriales</taxon>
        <taxon>Flavobacteriaceae</taxon>
        <taxon>Sinomicrobium</taxon>
    </lineage>
</organism>
<keyword evidence="3" id="KW-1185">Reference proteome</keyword>
<proteinExistence type="predicted"/>
<evidence type="ECO:0000259" key="1">
    <source>
        <dbReference type="Pfam" id="PF01048"/>
    </source>
</evidence>
<dbReference type="GO" id="GO:0009116">
    <property type="term" value="P:nucleoside metabolic process"/>
    <property type="evidence" value="ECO:0007669"/>
    <property type="project" value="InterPro"/>
</dbReference>
<gene>
    <name evidence="2" type="ORF">ED312_10830</name>
</gene>
<evidence type="ECO:0000313" key="3">
    <source>
        <dbReference type="Proteomes" id="UP000267469"/>
    </source>
</evidence>
<dbReference type="InterPro" id="IPR000845">
    <property type="entry name" value="Nucleoside_phosphorylase_d"/>
</dbReference>
<name>A0A3N0EHE7_SINP1</name>
<dbReference type="GO" id="GO:0008930">
    <property type="term" value="F:methylthioadenosine nucleosidase activity"/>
    <property type="evidence" value="ECO:0007669"/>
    <property type="project" value="TreeGrafter"/>
</dbReference>